<name>A0A8M8VB83_SESIN</name>
<protein>
    <submittedName>
        <fullName evidence="3">Uncharacterized protein LOC105173685 isoform X5</fullName>
    </submittedName>
</protein>
<feature type="compositionally biased region" description="Pro residues" evidence="1">
    <location>
        <begin position="11"/>
        <end position="21"/>
    </location>
</feature>
<sequence>MTGLKGNGSPPSLPLPRPKSPPEYADLYRKRREMAKVQMLEREIGFLEACRVRDVQCRSSYTCQNQEDSQIMLPLEMALRSILFQRFLNLLLLLPVSS</sequence>
<accession>A0A8M8VB83</accession>
<evidence type="ECO:0000256" key="1">
    <source>
        <dbReference type="SAM" id="MobiDB-lite"/>
    </source>
</evidence>
<evidence type="ECO:0000313" key="2">
    <source>
        <dbReference type="Proteomes" id="UP000504604"/>
    </source>
</evidence>
<dbReference type="Proteomes" id="UP000504604">
    <property type="component" value="Linkage group LG11"/>
</dbReference>
<reference evidence="3" key="1">
    <citation type="submission" date="2025-08" db="UniProtKB">
        <authorList>
            <consortium name="RefSeq"/>
        </authorList>
    </citation>
    <scope>IDENTIFICATION</scope>
</reference>
<dbReference type="PANTHER" id="PTHR32378">
    <property type="entry name" value="GUANINE NUCLEOTIDE-BINDING PROTEIN SUBUNIT GAMMA 3"/>
    <property type="match status" value="1"/>
</dbReference>
<feature type="region of interest" description="Disordered" evidence="1">
    <location>
        <begin position="1"/>
        <end position="23"/>
    </location>
</feature>
<feature type="compositionally biased region" description="Low complexity" evidence="1">
    <location>
        <begin position="1"/>
        <end position="10"/>
    </location>
</feature>
<evidence type="ECO:0000313" key="3">
    <source>
        <dbReference type="RefSeq" id="XP_020553755.1"/>
    </source>
</evidence>
<organism evidence="2 3">
    <name type="scientific">Sesamum indicum</name>
    <name type="common">Oriental sesame</name>
    <name type="synonym">Sesamum orientale</name>
    <dbReference type="NCBI Taxonomy" id="4182"/>
    <lineage>
        <taxon>Eukaryota</taxon>
        <taxon>Viridiplantae</taxon>
        <taxon>Streptophyta</taxon>
        <taxon>Embryophyta</taxon>
        <taxon>Tracheophyta</taxon>
        <taxon>Spermatophyta</taxon>
        <taxon>Magnoliopsida</taxon>
        <taxon>eudicotyledons</taxon>
        <taxon>Gunneridae</taxon>
        <taxon>Pentapetalae</taxon>
        <taxon>asterids</taxon>
        <taxon>lamiids</taxon>
        <taxon>Lamiales</taxon>
        <taxon>Pedaliaceae</taxon>
        <taxon>Sesamum</taxon>
    </lineage>
</organism>
<dbReference type="PANTHER" id="PTHR32378:SF10">
    <property type="entry name" value="GUANINE NUCLEOTIDE-BINDING PROTEIN SUBUNIT GAMMA 3"/>
    <property type="match status" value="1"/>
</dbReference>
<dbReference type="RefSeq" id="XP_020553755.1">
    <property type="nucleotide sequence ID" value="XM_020698096.1"/>
</dbReference>
<proteinExistence type="predicted"/>
<dbReference type="AlphaFoldDB" id="A0A8M8VB83"/>
<keyword evidence="2" id="KW-1185">Reference proteome</keyword>
<gene>
    <name evidence="3" type="primary">LOC105173685</name>
</gene>
<dbReference type="InterPro" id="IPR055305">
    <property type="entry name" value="GG3-like"/>
</dbReference>
<dbReference type="GeneID" id="105173685"/>